<accession>A0A0F8YVM4</accession>
<organism evidence="1">
    <name type="scientific">marine sediment metagenome</name>
    <dbReference type="NCBI Taxonomy" id="412755"/>
    <lineage>
        <taxon>unclassified sequences</taxon>
        <taxon>metagenomes</taxon>
        <taxon>ecological metagenomes</taxon>
    </lineage>
</organism>
<protein>
    <submittedName>
        <fullName evidence="1">Uncharacterized protein</fullName>
    </submittedName>
</protein>
<evidence type="ECO:0000313" key="1">
    <source>
        <dbReference type="EMBL" id="KKK85487.1"/>
    </source>
</evidence>
<reference evidence="1" key="1">
    <citation type="journal article" date="2015" name="Nature">
        <title>Complex archaea that bridge the gap between prokaryotes and eukaryotes.</title>
        <authorList>
            <person name="Spang A."/>
            <person name="Saw J.H."/>
            <person name="Jorgensen S.L."/>
            <person name="Zaremba-Niedzwiedzka K."/>
            <person name="Martijn J."/>
            <person name="Lind A.E."/>
            <person name="van Eijk R."/>
            <person name="Schleper C."/>
            <person name="Guy L."/>
            <person name="Ettema T.J."/>
        </authorList>
    </citation>
    <scope>NUCLEOTIDE SEQUENCE</scope>
</reference>
<dbReference type="EMBL" id="LAZR01051286">
    <property type="protein sequence ID" value="KKK85487.1"/>
    <property type="molecule type" value="Genomic_DNA"/>
</dbReference>
<dbReference type="AlphaFoldDB" id="A0A0F8YVM4"/>
<gene>
    <name evidence="1" type="ORF">LCGC14_2772820</name>
</gene>
<feature type="non-terminal residue" evidence="1">
    <location>
        <position position="22"/>
    </location>
</feature>
<comment type="caution">
    <text evidence="1">The sequence shown here is derived from an EMBL/GenBank/DDBJ whole genome shotgun (WGS) entry which is preliminary data.</text>
</comment>
<name>A0A0F8YVM4_9ZZZZ</name>
<proteinExistence type="predicted"/>
<sequence>MPSTMRHAGWAGLLVVGLVGAM</sequence>